<name>A0ABN1MIH0_9FLAO</name>
<organism evidence="2 3">
    <name type="scientific">Gangjinia marincola</name>
    <dbReference type="NCBI Taxonomy" id="578463"/>
    <lineage>
        <taxon>Bacteria</taxon>
        <taxon>Pseudomonadati</taxon>
        <taxon>Bacteroidota</taxon>
        <taxon>Flavobacteriia</taxon>
        <taxon>Flavobacteriales</taxon>
        <taxon>Flavobacteriaceae</taxon>
        <taxon>Gangjinia</taxon>
    </lineage>
</organism>
<proteinExistence type="predicted"/>
<dbReference type="Proteomes" id="UP001500507">
    <property type="component" value="Unassembled WGS sequence"/>
</dbReference>
<dbReference type="InterPro" id="IPR016176">
    <property type="entry name" value="Cbl-dep_enz_cat"/>
</dbReference>
<dbReference type="EMBL" id="BAAAFG010000016">
    <property type="protein sequence ID" value="GAA0872999.1"/>
    <property type="molecule type" value="Genomic_DNA"/>
</dbReference>
<evidence type="ECO:0000313" key="2">
    <source>
        <dbReference type="EMBL" id="GAA0872999.1"/>
    </source>
</evidence>
<comment type="caution">
    <text evidence="2">The sequence shown here is derived from an EMBL/GenBank/DDBJ whole genome shotgun (WGS) entry which is preliminary data.</text>
</comment>
<dbReference type="Gene3D" id="3.20.20.240">
    <property type="entry name" value="Methylmalonyl-CoA mutase"/>
    <property type="match status" value="1"/>
</dbReference>
<protein>
    <submittedName>
        <fullName evidence="2">Methylmalonyl-CoA mutase subunit beta</fullName>
    </submittedName>
</protein>
<dbReference type="SUPFAM" id="SSF51703">
    <property type="entry name" value="Cobalamin (vitamin B12)-dependent enzymes"/>
    <property type="match status" value="1"/>
</dbReference>
<accession>A0ABN1MIH0</accession>
<keyword evidence="3" id="KW-1185">Reference proteome</keyword>
<dbReference type="CDD" id="cd03677">
    <property type="entry name" value="MM_CoA_mutase_beta"/>
    <property type="match status" value="1"/>
</dbReference>
<dbReference type="InterPro" id="IPR006099">
    <property type="entry name" value="MeMalonylCoA_mutase_a/b_cat"/>
</dbReference>
<dbReference type="PANTHER" id="PTHR48101">
    <property type="entry name" value="METHYLMALONYL-COA MUTASE, MITOCHONDRIAL-RELATED"/>
    <property type="match status" value="1"/>
</dbReference>
<gene>
    <name evidence="2" type="ORF">GCM10009117_21460</name>
</gene>
<dbReference type="Pfam" id="PF01642">
    <property type="entry name" value="MM_CoA_mutase"/>
    <property type="match status" value="1"/>
</dbReference>
<reference evidence="2 3" key="1">
    <citation type="journal article" date="2019" name="Int. J. Syst. Evol. Microbiol.">
        <title>The Global Catalogue of Microorganisms (GCM) 10K type strain sequencing project: providing services to taxonomists for standard genome sequencing and annotation.</title>
        <authorList>
            <consortium name="The Broad Institute Genomics Platform"/>
            <consortium name="The Broad Institute Genome Sequencing Center for Infectious Disease"/>
            <person name="Wu L."/>
            <person name="Ma J."/>
        </authorList>
    </citation>
    <scope>NUCLEOTIDE SEQUENCE [LARGE SCALE GENOMIC DNA]</scope>
    <source>
        <strain evidence="2 3">JCM 16082</strain>
    </source>
</reference>
<sequence length="450" mass="51511">MSQELFHEFDPVSAKQWKQKIQADLKGASYEEVITPTAEGIDIKPFYHKDTDGVTHQIKSPTNWLISEEISAQALAEKDTDPSAKGTEHYTLRFTEDCAEITRLLKKLPEDFPVHITVKTDPKNLHEALKNNLHQHLSISFDPIAQLAYSGNWFNNQAEDFNALVEHLQHDYATLEVDFRGYHEAGATITQQLAYLLAHTNEYFNVFEQHKKEFKSLKLVVKTAIGGNYFFEIAKHKAIRLLLNTLSKEYGIALSLNIIAAPGKRNKTLYDYNTNMLRTTTECMSAVLGGADVLCNRPYDNMYHEPNEFGDRIARNQLLILKHESYFNAVENPADGAYYIETLTHQLSENALDIFKQIEQGGGFLKQLAEGVIQRKIKEQASKEQKAFDQQEKVLVGTNKFENKEDQMHQKIEKHPFLTSKSRKTLIEPIIQRRLAEKLEQERLNAETSA</sequence>
<feature type="domain" description="Methylmalonyl-CoA mutase alpha/beta chain catalytic" evidence="1">
    <location>
        <begin position="171"/>
        <end position="438"/>
    </location>
</feature>
<dbReference type="PANTHER" id="PTHR48101:SF1">
    <property type="entry name" value="METHYLMALONYL-COA MUTASE, LARGE SUBUNIT"/>
    <property type="match status" value="1"/>
</dbReference>
<evidence type="ECO:0000313" key="3">
    <source>
        <dbReference type="Proteomes" id="UP001500507"/>
    </source>
</evidence>
<dbReference type="RefSeq" id="WP_343767388.1">
    <property type="nucleotide sequence ID" value="NZ_BAAAFG010000016.1"/>
</dbReference>
<evidence type="ECO:0000259" key="1">
    <source>
        <dbReference type="Pfam" id="PF01642"/>
    </source>
</evidence>